<dbReference type="PANTHER" id="PTHR43570">
    <property type="entry name" value="ALDEHYDE DEHYDROGENASE"/>
    <property type="match status" value="1"/>
</dbReference>
<evidence type="ECO:0000256" key="5">
    <source>
        <dbReference type="PIRSR" id="PIRSR036492-1"/>
    </source>
</evidence>
<dbReference type="InterPro" id="IPR012394">
    <property type="entry name" value="Aldehyde_DH_NAD(P)"/>
</dbReference>
<keyword evidence="2 4" id="KW-0560">Oxidoreductase</keyword>
<dbReference type="STRING" id="1198029.A0A1U7LK34"/>
<organism evidence="9 10">
    <name type="scientific">Neolecta irregularis (strain DAH-3)</name>
    <dbReference type="NCBI Taxonomy" id="1198029"/>
    <lineage>
        <taxon>Eukaryota</taxon>
        <taxon>Fungi</taxon>
        <taxon>Dikarya</taxon>
        <taxon>Ascomycota</taxon>
        <taxon>Taphrinomycotina</taxon>
        <taxon>Neolectales</taxon>
        <taxon>Neolectaceae</taxon>
        <taxon>Neolecta</taxon>
    </lineage>
</organism>
<dbReference type="AlphaFoldDB" id="A0A1U7LK34"/>
<dbReference type="PIRSF" id="PIRSF036492">
    <property type="entry name" value="ALDH"/>
    <property type="match status" value="1"/>
</dbReference>
<evidence type="ECO:0000259" key="8">
    <source>
        <dbReference type="Pfam" id="PF00171"/>
    </source>
</evidence>
<dbReference type="PROSITE" id="PS00687">
    <property type="entry name" value="ALDEHYDE_DEHYDR_GLU"/>
    <property type="match status" value="1"/>
</dbReference>
<comment type="similarity">
    <text evidence="1 4 7">Belongs to the aldehyde dehydrogenase family.</text>
</comment>
<feature type="active site" evidence="5">
    <location>
        <position position="205"/>
    </location>
</feature>
<dbReference type="GO" id="GO:0006665">
    <property type="term" value="P:sphingolipid metabolic process"/>
    <property type="evidence" value="ECO:0007669"/>
    <property type="project" value="EnsemblFungi"/>
</dbReference>
<dbReference type="GO" id="GO:0046185">
    <property type="term" value="P:aldehyde catabolic process"/>
    <property type="evidence" value="ECO:0007669"/>
    <property type="project" value="EnsemblFungi"/>
</dbReference>
<evidence type="ECO:0000256" key="4">
    <source>
        <dbReference type="PIRNR" id="PIRNR036492"/>
    </source>
</evidence>
<dbReference type="GO" id="GO:0047770">
    <property type="term" value="F:carboxylate reductase activity"/>
    <property type="evidence" value="ECO:0007669"/>
    <property type="project" value="EnsemblFungi"/>
</dbReference>
<name>A0A1U7LK34_NEOID</name>
<gene>
    <name evidence="9" type="ORF">NEOLI_005146</name>
</gene>
<dbReference type="FunFam" id="3.40.605.10:FF:000004">
    <property type="entry name" value="Aldehyde dehydrogenase"/>
    <property type="match status" value="1"/>
</dbReference>
<keyword evidence="3" id="KW-0520">NAD</keyword>
<evidence type="ECO:0000313" key="10">
    <source>
        <dbReference type="Proteomes" id="UP000186594"/>
    </source>
</evidence>
<sequence length="443" mass="48646">MLRLQRLAADFAKPAFEAYVTEISLVTEEILFAIKHMYAWARDHSEASTAPWIYKLNNPHIRKEPLGTVLIIGPWNYPFHLIMLPFIGAIAAGNTVLLKPSELAPHTAAVITAILDQCLDSSCYKTINGPVPQTTALLSHPFAKIMYTGNATVGKIVMAAAAKHLTPVILELGGKSPAIVTCSADIKLAAKRIAWGKCLNGAQTCVAPDYILIDKSVQDEFIAEFKKAVESFYPNGSCEDGVFARIISDRHFERLEGLLNGSSGQIVFGGNVDSSTRYISPTLVKDCSPDEEIFGPILPMVTTSSTLDAISFVNKWHKCPLALYAFTSDKHEAAIILDNVTSGGATINDTMMHLAVVGLAFGGVGDSGFGAYRGKCSFDAFTHHRTIFVQKGRFIEKLLQVRYPPYTLSKLSLWKRMSDTKPWFDRAGNEYSLLKRFCKILGF</sequence>
<evidence type="ECO:0000256" key="1">
    <source>
        <dbReference type="ARBA" id="ARBA00009986"/>
    </source>
</evidence>
<evidence type="ECO:0000256" key="6">
    <source>
        <dbReference type="PROSITE-ProRule" id="PRU10007"/>
    </source>
</evidence>
<feature type="domain" description="Aldehyde dehydrogenase" evidence="8">
    <location>
        <begin position="34"/>
        <end position="387"/>
    </location>
</feature>
<dbReference type="Pfam" id="PF00171">
    <property type="entry name" value="Aldedh"/>
    <property type="match status" value="1"/>
</dbReference>
<dbReference type="Gene3D" id="3.40.309.10">
    <property type="entry name" value="Aldehyde Dehydrogenase, Chain A, domain 2"/>
    <property type="match status" value="1"/>
</dbReference>
<dbReference type="GO" id="GO:0006744">
    <property type="term" value="P:ubiquinone biosynthetic process"/>
    <property type="evidence" value="ECO:0007669"/>
    <property type="project" value="EnsemblFungi"/>
</dbReference>
<dbReference type="Proteomes" id="UP000186594">
    <property type="component" value="Unassembled WGS sequence"/>
</dbReference>
<dbReference type="InterPro" id="IPR016163">
    <property type="entry name" value="Ald_DH_C"/>
</dbReference>
<dbReference type="FunFam" id="3.40.309.10:FF:000003">
    <property type="entry name" value="Aldehyde dehydrogenase"/>
    <property type="match status" value="1"/>
</dbReference>
<dbReference type="InterPro" id="IPR016161">
    <property type="entry name" value="Ald_DH/histidinol_DH"/>
</dbReference>
<evidence type="ECO:0000313" key="9">
    <source>
        <dbReference type="EMBL" id="OLL22953.1"/>
    </source>
</evidence>
<evidence type="ECO:0000256" key="7">
    <source>
        <dbReference type="RuleBase" id="RU003345"/>
    </source>
</evidence>
<protein>
    <recommendedName>
        <fullName evidence="4">Aldehyde dehydrogenase</fullName>
    </recommendedName>
</protein>
<feature type="active site" evidence="5 6">
    <location>
        <position position="171"/>
    </location>
</feature>
<proteinExistence type="inferred from homology"/>
<accession>A0A1U7LK34</accession>
<dbReference type="EMBL" id="LXFE01002534">
    <property type="protein sequence ID" value="OLL22953.1"/>
    <property type="molecule type" value="Genomic_DNA"/>
</dbReference>
<keyword evidence="10" id="KW-1185">Reference proteome</keyword>
<dbReference type="InterPro" id="IPR016162">
    <property type="entry name" value="Ald_DH_N"/>
</dbReference>
<evidence type="ECO:0000256" key="2">
    <source>
        <dbReference type="ARBA" id="ARBA00023002"/>
    </source>
</evidence>
<dbReference type="OMA" id="EIDWCKQ"/>
<reference evidence="9 10" key="1">
    <citation type="submission" date="2016-04" db="EMBL/GenBank/DDBJ databases">
        <title>Evolutionary innovation and constraint leading to complex multicellularity in the Ascomycota.</title>
        <authorList>
            <person name="Cisse O."/>
            <person name="Nguyen A."/>
            <person name="Hewitt D.A."/>
            <person name="Jedd G."/>
            <person name="Stajich J.E."/>
        </authorList>
    </citation>
    <scope>NUCLEOTIDE SEQUENCE [LARGE SCALE GENOMIC DNA]</scope>
    <source>
        <strain evidence="9 10">DAH-3</strain>
    </source>
</reference>
<comment type="caution">
    <text evidence="9">The sequence shown here is derived from an EMBL/GenBank/DDBJ whole genome shotgun (WGS) entry which is preliminary data.</text>
</comment>
<dbReference type="InterPro" id="IPR015590">
    <property type="entry name" value="Aldehyde_DH_dom"/>
</dbReference>
<dbReference type="GO" id="GO:0005741">
    <property type="term" value="C:mitochondrial outer membrane"/>
    <property type="evidence" value="ECO:0007669"/>
    <property type="project" value="EnsemblFungi"/>
</dbReference>
<evidence type="ECO:0000256" key="3">
    <source>
        <dbReference type="ARBA" id="ARBA00023027"/>
    </source>
</evidence>
<dbReference type="OrthoDB" id="440325at2759"/>
<dbReference type="PANTHER" id="PTHR43570:SF16">
    <property type="entry name" value="ALDEHYDE DEHYDROGENASE TYPE III, ISOFORM Q"/>
    <property type="match status" value="1"/>
</dbReference>
<dbReference type="SUPFAM" id="SSF53720">
    <property type="entry name" value="ALDH-like"/>
    <property type="match status" value="1"/>
</dbReference>
<dbReference type="GO" id="GO:0005811">
    <property type="term" value="C:lipid droplet"/>
    <property type="evidence" value="ECO:0007669"/>
    <property type="project" value="EnsemblFungi"/>
</dbReference>
<dbReference type="InterPro" id="IPR029510">
    <property type="entry name" value="Ald_DH_CS_GLU"/>
</dbReference>
<dbReference type="GO" id="GO:0018484">
    <property type="term" value="F:4-hydroxybenzaldehyde dehydrogenase (NAD+) activity"/>
    <property type="evidence" value="ECO:0007669"/>
    <property type="project" value="EnsemblFungi"/>
</dbReference>
<dbReference type="Gene3D" id="3.40.605.10">
    <property type="entry name" value="Aldehyde Dehydrogenase, Chain A, domain 1"/>
    <property type="match status" value="1"/>
</dbReference>